<accession>A0A7J5Y417</accession>
<name>A0A7J5Y417_DISMA</name>
<reference evidence="1 2" key="1">
    <citation type="submission" date="2020-03" db="EMBL/GenBank/DDBJ databases">
        <title>Dissostichus mawsoni Genome sequencing and assembly.</title>
        <authorList>
            <person name="Park H."/>
        </authorList>
    </citation>
    <scope>NUCLEOTIDE SEQUENCE [LARGE SCALE GENOMIC DNA]</scope>
    <source>
        <strain evidence="1">DM0001</strain>
        <tissue evidence="1">Muscle</tissue>
    </source>
</reference>
<protein>
    <submittedName>
        <fullName evidence="1">Uncharacterized protein</fullName>
    </submittedName>
</protein>
<organism evidence="1 2">
    <name type="scientific">Dissostichus mawsoni</name>
    <name type="common">Antarctic cod</name>
    <dbReference type="NCBI Taxonomy" id="36200"/>
    <lineage>
        <taxon>Eukaryota</taxon>
        <taxon>Metazoa</taxon>
        <taxon>Chordata</taxon>
        <taxon>Craniata</taxon>
        <taxon>Vertebrata</taxon>
        <taxon>Euteleostomi</taxon>
        <taxon>Actinopterygii</taxon>
        <taxon>Neopterygii</taxon>
        <taxon>Teleostei</taxon>
        <taxon>Neoteleostei</taxon>
        <taxon>Acanthomorphata</taxon>
        <taxon>Eupercaria</taxon>
        <taxon>Perciformes</taxon>
        <taxon>Notothenioidei</taxon>
        <taxon>Nototheniidae</taxon>
        <taxon>Dissostichus</taxon>
    </lineage>
</organism>
<keyword evidence="2" id="KW-1185">Reference proteome</keyword>
<dbReference type="AlphaFoldDB" id="A0A7J5Y417"/>
<sequence>MGVALEGVAEVARPSTTTTTSCFVCAGKLQRRLCQSSGILRKGVQAAKMKHYERLEGGGGVGFSKGNAPTKPSESRVLSPVGGRKRLVMCIVAVDGQMDRTAEGLKPLAHDIIT</sequence>
<dbReference type="OrthoDB" id="10564439at2759"/>
<dbReference type="Proteomes" id="UP000518266">
    <property type="component" value="Unassembled WGS sequence"/>
</dbReference>
<proteinExistence type="predicted"/>
<comment type="caution">
    <text evidence="1">The sequence shown here is derived from an EMBL/GenBank/DDBJ whole genome shotgun (WGS) entry which is preliminary data.</text>
</comment>
<dbReference type="EMBL" id="JAAKFY010000017">
    <property type="protein sequence ID" value="KAF3844110.1"/>
    <property type="molecule type" value="Genomic_DNA"/>
</dbReference>
<evidence type="ECO:0000313" key="1">
    <source>
        <dbReference type="EMBL" id="KAF3844110.1"/>
    </source>
</evidence>
<gene>
    <name evidence="1" type="ORF">F7725_016158</name>
</gene>
<evidence type="ECO:0000313" key="2">
    <source>
        <dbReference type="Proteomes" id="UP000518266"/>
    </source>
</evidence>